<dbReference type="InterPro" id="IPR024079">
    <property type="entry name" value="MetalloPept_cat_dom_sf"/>
</dbReference>
<evidence type="ECO:0008006" key="3">
    <source>
        <dbReference type="Google" id="ProtNLM"/>
    </source>
</evidence>
<accession>A0A6A5JXL6</accession>
<dbReference type="Proteomes" id="UP000800040">
    <property type="component" value="Unassembled WGS sequence"/>
</dbReference>
<evidence type="ECO:0000313" key="1">
    <source>
        <dbReference type="EMBL" id="KAF1828326.1"/>
    </source>
</evidence>
<sequence>MRTQPAAASRHAFSGGELKLDKNHGCSKTQVGQLQTGAWDALALGAFTSSEPNPQNARDVALWKTYIGPDWPSQSKRIADNFGQVVKFLGNKEFDIYLSCSDPSKLCHIEKDGKSIGGCAYEYKGWFGTYYYIAMSAPYFTMQSLDDKIQEIERDLRNGDTKTATRSVWQKNTGQAFLHEMMHLNVVGQPHINDETVEPDATVMCQK</sequence>
<dbReference type="Gene3D" id="3.40.390.10">
    <property type="entry name" value="Collagenase (Catalytic Domain)"/>
    <property type="match status" value="1"/>
</dbReference>
<protein>
    <recommendedName>
        <fullName evidence="3">Lysine-specific metallo-endopeptidase domain-containing protein</fullName>
    </recommendedName>
</protein>
<keyword evidence="2" id="KW-1185">Reference proteome</keyword>
<dbReference type="EMBL" id="ML975567">
    <property type="protein sequence ID" value="KAF1828326.1"/>
    <property type="molecule type" value="Genomic_DNA"/>
</dbReference>
<evidence type="ECO:0000313" key="2">
    <source>
        <dbReference type="Proteomes" id="UP000800040"/>
    </source>
</evidence>
<reference evidence="1" key="1">
    <citation type="submission" date="2020-01" db="EMBL/GenBank/DDBJ databases">
        <authorList>
            <consortium name="DOE Joint Genome Institute"/>
            <person name="Haridas S."/>
            <person name="Albert R."/>
            <person name="Binder M."/>
            <person name="Bloem J."/>
            <person name="Labutti K."/>
            <person name="Salamov A."/>
            <person name="Andreopoulos B."/>
            <person name="Baker S.E."/>
            <person name="Barry K."/>
            <person name="Bills G."/>
            <person name="Bluhm B.H."/>
            <person name="Cannon C."/>
            <person name="Castanera R."/>
            <person name="Culley D.E."/>
            <person name="Daum C."/>
            <person name="Ezra D."/>
            <person name="Gonzalez J.B."/>
            <person name="Henrissat B."/>
            <person name="Kuo A."/>
            <person name="Liang C."/>
            <person name="Lipzen A."/>
            <person name="Lutzoni F."/>
            <person name="Magnuson J."/>
            <person name="Mondo S."/>
            <person name="Nolan M."/>
            <person name="Ohm R."/>
            <person name="Pangilinan J."/>
            <person name="Park H.-J."/>
            <person name="Ramirez L."/>
            <person name="Alfaro M."/>
            <person name="Sun H."/>
            <person name="Tritt A."/>
            <person name="Yoshinaga Y."/>
            <person name="Zwiers L.-H."/>
            <person name="Turgeon B.G."/>
            <person name="Goodwin S.B."/>
            <person name="Spatafora J.W."/>
            <person name="Crous P.W."/>
            <person name="Grigoriev I.V."/>
        </authorList>
    </citation>
    <scope>NUCLEOTIDE SEQUENCE</scope>
    <source>
        <strain evidence="1">P77</strain>
    </source>
</reference>
<name>A0A6A5JXL6_9PLEO</name>
<dbReference type="AlphaFoldDB" id="A0A6A5JXL6"/>
<proteinExistence type="predicted"/>
<dbReference type="GO" id="GO:0008237">
    <property type="term" value="F:metallopeptidase activity"/>
    <property type="evidence" value="ECO:0007669"/>
    <property type="project" value="InterPro"/>
</dbReference>
<dbReference type="OrthoDB" id="1896086at2759"/>
<dbReference type="SUPFAM" id="SSF55486">
    <property type="entry name" value="Metalloproteases ('zincins'), catalytic domain"/>
    <property type="match status" value="1"/>
</dbReference>
<organism evidence="1 2">
    <name type="scientific">Decorospora gaudefroyi</name>
    <dbReference type="NCBI Taxonomy" id="184978"/>
    <lineage>
        <taxon>Eukaryota</taxon>
        <taxon>Fungi</taxon>
        <taxon>Dikarya</taxon>
        <taxon>Ascomycota</taxon>
        <taxon>Pezizomycotina</taxon>
        <taxon>Dothideomycetes</taxon>
        <taxon>Pleosporomycetidae</taxon>
        <taxon>Pleosporales</taxon>
        <taxon>Pleosporineae</taxon>
        <taxon>Pleosporaceae</taxon>
        <taxon>Decorospora</taxon>
    </lineage>
</organism>
<gene>
    <name evidence="1" type="ORF">BDW02DRAFT_246703</name>
</gene>